<dbReference type="RefSeq" id="XP_030989145.1">
    <property type="nucleotide sequence ID" value="XM_031136183.1"/>
</dbReference>
<sequence>MEWSRGDSKAQFLWIEGPGTDVTDSERSISMVAARLVASASLAEVPVISYFCELLRSVQLQYYPASFPEEQAAVALASALIRQTVEVLLPKFDTNFDLSRPRFEQLNGTFQSWDVSMEVLADLLSLVPGTAFCVIDGIHWLDSQRADKYLRAFVEVLRNSTMKIMFTTSGRSGCLLEEIPVSETIQVMRMPAIGTQSLTEHLILEQFRKRRDL</sequence>
<keyword evidence="3" id="KW-1185">Reference proteome</keyword>
<dbReference type="AlphaFoldDB" id="A0A507AMH9"/>
<dbReference type="STRING" id="1093900.A0A507AMH9"/>
<comment type="caution">
    <text evidence="1">The sequence shown here is derived from an EMBL/GenBank/DDBJ whole genome shotgun (WGS) entry which is preliminary data.</text>
</comment>
<organism evidence="1 3">
    <name type="scientific">Thyridium curvatum</name>
    <dbReference type="NCBI Taxonomy" id="1093900"/>
    <lineage>
        <taxon>Eukaryota</taxon>
        <taxon>Fungi</taxon>
        <taxon>Dikarya</taxon>
        <taxon>Ascomycota</taxon>
        <taxon>Pezizomycotina</taxon>
        <taxon>Sordariomycetes</taxon>
        <taxon>Sordariomycetidae</taxon>
        <taxon>Thyridiales</taxon>
        <taxon>Thyridiaceae</taxon>
        <taxon>Thyridium</taxon>
    </lineage>
</organism>
<accession>A0A507AMH9</accession>
<reference evidence="1 3" key="1">
    <citation type="submission" date="2019-06" db="EMBL/GenBank/DDBJ databases">
        <title>Draft genome sequence of the filamentous fungus Phialemoniopsis curvata isolated from diesel fuel.</title>
        <authorList>
            <person name="Varaljay V.A."/>
            <person name="Lyon W.J."/>
            <person name="Crouch A.L."/>
            <person name="Drake C.E."/>
            <person name="Hollomon J.M."/>
            <person name="Nadeau L.J."/>
            <person name="Nunn H.S."/>
            <person name="Stevenson B.S."/>
            <person name="Bojanowski C.L."/>
            <person name="Crookes-Goodson W.J."/>
        </authorList>
    </citation>
    <scope>NUCLEOTIDE SEQUENCE [LARGE SCALE GENOMIC DNA]</scope>
    <source>
        <strain evidence="1 3">D216</strain>
    </source>
</reference>
<dbReference type="EMBL" id="SKBQ01000008">
    <property type="protein sequence ID" value="TPX07434.1"/>
    <property type="molecule type" value="Genomic_DNA"/>
</dbReference>
<dbReference type="GeneID" id="41969484"/>
<name>A0A507AMH9_9PEZI</name>
<dbReference type="InParanoid" id="A0A507AMH9"/>
<evidence type="ECO:0008006" key="4">
    <source>
        <dbReference type="Google" id="ProtNLM"/>
    </source>
</evidence>
<dbReference type="Proteomes" id="UP000319257">
    <property type="component" value="Unassembled WGS sequence"/>
</dbReference>
<evidence type="ECO:0000313" key="1">
    <source>
        <dbReference type="EMBL" id="TPX07434.1"/>
    </source>
</evidence>
<dbReference type="OrthoDB" id="4840035at2759"/>
<evidence type="ECO:0000313" key="3">
    <source>
        <dbReference type="Proteomes" id="UP000319257"/>
    </source>
</evidence>
<evidence type="ECO:0000313" key="2">
    <source>
        <dbReference type="EMBL" id="TPX07493.1"/>
    </source>
</evidence>
<dbReference type="EMBL" id="SKBQ01000008">
    <property type="protein sequence ID" value="TPX07493.1"/>
    <property type="molecule type" value="Genomic_DNA"/>
</dbReference>
<gene>
    <name evidence="1" type="ORF">E0L32_002037</name>
    <name evidence="2" type="ORF">E0L32_002096</name>
</gene>
<proteinExistence type="predicted"/>
<protein>
    <recommendedName>
        <fullName evidence="4">Orc1-like AAA ATPase domain-containing protein</fullName>
    </recommendedName>
</protein>